<accession>A0AAE8MMG5</accession>
<sequence>MARQIRNKSEFRG</sequence>
<keyword evidence="2" id="KW-1185">Reference proteome</keyword>
<gene>
    <name evidence="1" type="ORF">FTOL_13354</name>
</gene>
<name>A0AAE8MMG5_9HYPO</name>
<protein>
    <submittedName>
        <fullName evidence="1">Uncharacterized protein</fullName>
    </submittedName>
</protein>
<dbReference type="Proteomes" id="UP001187734">
    <property type="component" value="Unassembled WGS sequence"/>
</dbReference>
<reference evidence="1" key="1">
    <citation type="submission" date="2018-03" db="EMBL/GenBank/DDBJ databases">
        <authorList>
            <person name="Guldener U."/>
        </authorList>
    </citation>
    <scope>NUCLEOTIDE SEQUENCE</scope>
</reference>
<organism evidence="1 2">
    <name type="scientific">Fusarium torulosum</name>
    <dbReference type="NCBI Taxonomy" id="33205"/>
    <lineage>
        <taxon>Eukaryota</taxon>
        <taxon>Fungi</taxon>
        <taxon>Dikarya</taxon>
        <taxon>Ascomycota</taxon>
        <taxon>Pezizomycotina</taxon>
        <taxon>Sordariomycetes</taxon>
        <taxon>Hypocreomycetidae</taxon>
        <taxon>Hypocreales</taxon>
        <taxon>Nectriaceae</taxon>
        <taxon>Fusarium</taxon>
    </lineage>
</organism>
<proteinExistence type="predicted"/>
<evidence type="ECO:0000313" key="2">
    <source>
        <dbReference type="Proteomes" id="UP001187734"/>
    </source>
</evidence>
<comment type="caution">
    <text evidence="1">The sequence shown here is derived from an EMBL/GenBank/DDBJ whole genome shotgun (WGS) entry which is preliminary data.</text>
</comment>
<dbReference type="EMBL" id="ONZP01000787">
    <property type="protein sequence ID" value="SPJ90952.1"/>
    <property type="molecule type" value="Genomic_DNA"/>
</dbReference>
<evidence type="ECO:0000313" key="1">
    <source>
        <dbReference type="EMBL" id="SPJ90952.1"/>
    </source>
</evidence>